<dbReference type="EMBL" id="CAHR02000063">
    <property type="protein sequence ID" value="CCG81922.1"/>
    <property type="molecule type" value="Genomic_DNA"/>
</dbReference>
<evidence type="ECO:0000313" key="3">
    <source>
        <dbReference type="EMBL" id="CCG81922.1"/>
    </source>
</evidence>
<dbReference type="Proteomes" id="UP000013776">
    <property type="component" value="Unassembled WGS sequence"/>
</dbReference>
<sequence length="281" mass="30485">MGAYDWFTGAAPKRCLDNGALLVSGAYPRKGPNIKAVEDFVVLFGKRAAEREASLVSGNGPTIGNALVAGIQTVKKSEVFQYISIIPFKQHGTVADMTHAERSEYFYAVRQELISKANIIVIVSGEKIGKDGQLVNSDTVFNEYSQAMEASRFAIPVAVLGGSAAAIHEKIRMDIKKRTHVYKDLPEGLFDQLADEKISSEELINAVFTIADWVVEHKLTPRSRRSSVSSRDGMEHQRTASGSSAHLIPTLGPSRAHLNPFNASSAATSRQASYQGFANTA</sequence>
<comment type="caution">
    <text evidence="3">The sequence shown here is derived from an EMBL/GenBank/DDBJ whole genome shotgun (WGS) entry which is preliminary data.</text>
</comment>
<dbReference type="VEuPathDB" id="FungiDB:TAPDE_001812"/>
<feature type="region of interest" description="Disordered" evidence="1">
    <location>
        <begin position="221"/>
        <end position="251"/>
    </location>
</feature>
<name>R4XEX9_TAPDE</name>
<dbReference type="Pfam" id="PF18185">
    <property type="entry name" value="STALD"/>
    <property type="match status" value="1"/>
</dbReference>
<feature type="domain" description="NAD(+) hydrolase ThsA Sir2/TIR-associating SLOG" evidence="2">
    <location>
        <begin position="20"/>
        <end position="211"/>
    </location>
</feature>
<keyword evidence="4" id="KW-1185">Reference proteome</keyword>
<reference evidence="3 4" key="1">
    <citation type="journal article" date="2013" name="MBio">
        <title>Genome sequencing of the plant pathogen Taphrina deformans, the causal agent of peach leaf curl.</title>
        <authorList>
            <person name="Cisse O.H."/>
            <person name="Almeida J.M.G.C.F."/>
            <person name="Fonseca A."/>
            <person name="Kumar A.A."/>
            <person name="Salojaervi J."/>
            <person name="Overmyer K."/>
            <person name="Hauser P.M."/>
            <person name="Pagni M."/>
        </authorList>
    </citation>
    <scope>NUCLEOTIDE SEQUENCE [LARGE SCALE GENOMIC DNA]</scope>
    <source>
        <strain evidence="4">PYCC 5710 / ATCC 11124 / CBS 356.35 / IMI 108563 / JCM 9778 / NBRC 8474</strain>
    </source>
</reference>
<evidence type="ECO:0000256" key="1">
    <source>
        <dbReference type="SAM" id="MobiDB-lite"/>
    </source>
</evidence>
<evidence type="ECO:0000259" key="2">
    <source>
        <dbReference type="Pfam" id="PF18185"/>
    </source>
</evidence>
<accession>R4XEX9</accession>
<proteinExistence type="predicted"/>
<evidence type="ECO:0000313" key="4">
    <source>
        <dbReference type="Proteomes" id="UP000013776"/>
    </source>
</evidence>
<dbReference type="InterPro" id="IPR041486">
    <property type="entry name" value="ThsA_STALD"/>
</dbReference>
<dbReference type="OrthoDB" id="10482301at2759"/>
<protein>
    <recommendedName>
        <fullName evidence="2">NAD(+) hydrolase ThsA Sir2/TIR-associating SLOG domain-containing protein</fullName>
    </recommendedName>
</protein>
<gene>
    <name evidence="3" type="ORF">TAPDE_001812</name>
</gene>
<dbReference type="AlphaFoldDB" id="R4XEX9"/>
<organism evidence="3 4">
    <name type="scientific">Taphrina deformans (strain PYCC 5710 / ATCC 11124 / CBS 356.35 / IMI 108563 / JCM 9778 / NBRC 8474)</name>
    <name type="common">Peach leaf curl fungus</name>
    <name type="synonym">Lalaria deformans</name>
    <dbReference type="NCBI Taxonomy" id="1097556"/>
    <lineage>
        <taxon>Eukaryota</taxon>
        <taxon>Fungi</taxon>
        <taxon>Dikarya</taxon>
        <taxon>Ascomycota</taxon>
        <taxon>Taphrinomycotina</taxon>
        <taxon>Taphrinomycetes</taxon>
        <taxon>Taphrinales</taxon>
        <taxon>Taphrinaceae</taxon>
        <taxon>Taphrina</taxon>
    </lineage>
</organism>